<keyword evidence="2" id="KW-1185">Reference proteome</keyword>
<organism evidence="1 2">
    <name type="scientific">Dendrobium chrysotoxum</name>
    <name type="common">Orchid</name>
    <dbReference type="NCBI Taxonomy" id="161865"/>
    <lineage>
        <taxon>Eukaryota</taxon>
        <taxon>Viridiplantae</taxon>
        <taxon>Streptophyta</taxon>
        <taxon>Embryophyta</taxon>
        <taxon>Tracheophyta</taxon>
        <taxon>Spermatophyta</taxon>
        <taxon>Magnoliopsida</taxon>
        <taxon>Liliopsida</taxon>
        <taxon>Asparagales</taxon>
        <taxon>Orchidaceae</taxon>
        <taxon>Epidendroideae</taxon>
        <taxon>Malaxideae</taxon>
        <taxon>Dendrobiinae</taxon>
        <taxon>Dendrobium</taxon>
    </lineage>
</organism>
<evidence type="ECO:0000313" key="2">
    <source>
        <dbReference type="Proteomes" id="UP000775213"/>
    </source>
</evidence>
<dbReference type="Proteomes" id="UP000775213">
    <property type="component" value="Unassembled WGS sequence"/>
</dbReference>
<gene>
    <name evidence="1" type="ORF">IEQ34_026815</name>
</gene>
<dbReference type="AlphaFoldDB" id="A0AAV7FLD5"/>
<reference evidence="1 2" key="1">
    <citation type="journal article" date="2021" name="Hortic Res">
        <title>Chromosome-scale assembly of the Dendrobium chrysotoxum genome enhances the understanding of orchid evolution.</title>
        <authorList>
            <person name="Zhang Y."/>
            <person name="Zhang G.Q."/>
            <person name="Zhang D."/>
            <person name="Liu X.D."/>
            <person name="Xu X.Y."/>
            <person name="Sun W.H."/>
            <person name="Yu X."/>
            <person name="Zhu X."/>
            <person name="Wang Z.W."/>
            <person name="Zhao X."/>
            <person name="Zhong W.Y."/>
            <person name="Chen H."/>
            <person name="Yin W.L."/>
            <person name="Huang T."/>
            <person name="Niu S.C."/>
            <person name="Liu Z.J."/>
        </authorList>
    </citation>
    <scope>NUCLEOTIDE SEQUENCE [LARGE SCALE GENOMIC DNA]</scope>
    <source>
        <strain evidence="1">Lindl</strain>
    </source>
</reference>
<name>A0AAV7FLD5_DENCH</name>
<accession>A0AAV7FLD5</accession>
<sequence length="106" mass="12289">MSEDSINFIKEEVLNDMSDVYERKGVTEFTHNGLARYDASPNSKKPEARIVQLKNLLVVGSSIEFQKHRTSDSFRFLLKQAENLDLLVNDPLTKNTNTMKDDERRR</sequence>
<comment type="caution">
    <text evidence="1">The sequence shown here is derived from an EMBL/GenBank/DDBJ whole genome shotgun (WGS) entry which is preliminary data.</text>
</comment>
<dbReference type="EMBL" id="JAGFBR010000791">
    <property type="protein sequence ID" value="KAH0434481.1"/>
    <property type="molecule type" value="Genomic_DNA"/>
</dbReference>
<evidence type="ECO:0000313" key="1">
    <source>
        <dbReference type="EMBL" id="KAH0434481.1"/>
    </source>
</evidence>
<protein>
    <submittedName>
        <fullName evidence="1">Uncharacterized protein</fullName>
    </submittedName>
</protein>
<proteinExistence type="predicted"/>